<evidence type="ECO:0000256" key="2">
    <source>
        <dbReference type="SAM" id="MobiDB-lite"/>
    </source>
</evidence>
<sequence length="228" mass="26035">MGLENMRRWPMYIVFAVCFLLTLSLFNSWSMETELRNKLAELSIQLQECSKQQTTCMEDSLRHIQQRDSFNTKINELENQKIQLTNDLSEYKEKASKSDNKVNRTLVDVELCKTELQSLQNLQLSKSATLETLRLEKETLTSQLDERKQKIEELEKEISRLKSSLTTKSAPNPPAPSKVTPAAQPPKLSSSLNALHPVNEPVLEDNNAKEEIEDTNALLDGNDFDQPL</sequence>
<keyword evidence="4" id="KW-1185">Reference proteome</keyword>
<name>A0AAV1IZE2_9NEOP</name>
<gene>
    <name evidence="3" type="ORF">LNINA_LOCUS2427</name>
</gene>
<protein>
    <submittedName>
        <fullName evidence="3">Uncharacterized protein</fullName>
    </submittedName>
</protein>
<feature type="region of interest" description="Disordered" evidence="2">
    <location>
        <begin position="162"/>
        <end position="228"/>
    </location>
</feature>
<evidence type="ECO:0000313" key="4">
    <source>
        <dbReference type="Proteomes" id="UP001497472"/>
    </source>
</evidence>
<comment type="caution">
    <text evidence="3">The sequence shown here is derived from an EMBL/GenBank/DDBJ whole genome shotgun (WGS) entry which is preliminary data.</text>
</comment>
<feature type="coiled-coil region" evidence="1">
    <location>
        <begin position="32"/>
        <end position="94"/>
    </location>
</feature>
<dbReference type="EMBL" id="CAVLEF010000003">
    <property type="protein sequence ID" value="CAK1542540.1"/>
    <property type="molecule type" value="Genomic_DNA"/>
</dbReference>
<reference evidence="3 4" key="1">
    <citation type="submission" date="2023-11" db="EMBL/GenBank/DDBJ databases">
        <authorList>
            <person name="Okamura Y."/>
        </authorList>
    </citation>
    <scope>NUCLEOTIDE SEQUENCE [LARGE SCALE GENOMIC DNA]</scope>
</reference>
<proteinExistence type="predicted"/>
<organism evidence="3 4">
    <name type="scientific">Leptosia nina</name>
    <dbReference type="NCBI Taxonomy" id="320188"/>
    <lineage>
        <taxon>Eukaryota</taxon>
        <taxon>Metazoa</taxon>
        <taxon>Ecdysozoa</taxon>
        <taxon>Arthropoda</taxon>
        <taxon>Hexapoda</taxon>
        <taxon>Insecta</taxon>
        <taxon>Pterygota</taxon>
        <taxon>Neoptera</taxon>
        <taxon>Endopterygota</taxon>
        <taxon>Lepidoptera</taxon>
        <taxon>Glossata</taxon>
        <taxon>Ditrysia</taxon>
        <taxon>Papilionoidea</taxon>
        <taxon>Pieridae</taxon>
        <taxon>Pierinae</taxon>
        <taxon>Leptosia</taxon>
    </lineage>
</organism>
<accession>A0AAV1IZE2</accession>
<evidence type="ECO:0000256" key="1">
    <source>
        <dbReference type="SAM" id="Coils"/>
    </source>
</evidence>
<dbReference type="AlphaFoldDB" id="A0AAV1IZE2"/>
<dbReference type="Proteomes" id="UP001497472">
    <property type="component" value="Unassembled WGS sequence"/>
</dbReference>
<keyword evidence="1" id="KW-0175">Coiled coil</keyword>
<evidence type="ECO:0000313" key="3">
    <source>
        <dbReference type="EMBL" id="CAK1542540.1"/>
    </source>
</evidence>